<dbReference type="GO" id="GO:0003677">
    <property type="term" value="F:DNA binding"/>
    <property type="evidence" value="ECO:0007669"/>
    <property type="project" value="UniProtKB-KW"/>
</dbReference>
<dbReference type="GO" id="GO:0003729">
    <property type="term" value="F:mRNA binding"/>
    <property type="evidence" value="ECO:0007669"/>
    <property type="project" value="TreeGrafter"/>
</dbReference>
<dbReference type="Gene3D" id="3.30.1370.210">
    <property type="match status" value="1"/>
</dbReference>
<dbReference type="PROSITE" id="PS50103">
    <property type="entry name" value="ZF_C3H1"/>
    <property type="match status" value="3"/>
</dbReference>
<dbReference type="Gene3D" id="2.30.30.1190">
    <property type="match status" value="1"/>
</dbReference>
<gene>
    <name evidence="7" type="ORF">F3Y22_tig00110633pilonHSYRG00137</name>
</gene>
<evidence type="ECO:0000256" key="4">
    <source>
        <dbReference type="ARBA" id="ARBA00023125"/>
    </source>
</evidence>
<sequence length="242" mass="27449">MDAKKKKEALLRTLKKCSWERMTMDKENHQRLAADQQGQIECKYYRSTEGCKYGNDCRYRHSNVDYVLAPLEVNSLALPVQVYYLSLGGCKYGKACRYSHSKEKSRYLEKTELPPPELNFLGLQIRTLEKECPYYMRTGSCAYGSNCRFNHPDPTAAKGSGTFGSDPSGFGDHSPRNYNAYAQGMHANSDWNGHQALAGLCWFKLLRILDARGSEIDDAELSDCTLMALRYHELADQRKGGN</sequence>
<dbReference type="Proteomes" id="UP000436088">
    <property type="component" value="Unassembled WGS sequence"/>
</dbReference>
<dbReference type="InterPro" id="IPR000571">
    <property type="entry name" value="Znf_CCCH"/>
</dbReference>
<accession>A0A6A2ZYK5</accession>
<evidence type="ECO:0000256" key="1">
    <source>
        <dbReference type="ARBA" id="ARBA00022723"/>
    </source>
</evidence>
<dbReference type="InterPro" id="IPR036855">
    <property type="entry name" value="Znf_CCCH_sf"/>
</dbReference>
<keyword evidence="4" id="KW-0238">DNA-binding</keyword>
<evidence type="ECO:0000259" key="6">
    <source>
        <dbReference type="PROSITE" id="PS50103"/>
    </source>
</evidence>
<name>A0A6A2ZYK5_HIBSY</name>
<dbReference type="GO" id="GO:0008270">
    <property type="term" value="F:zinc ion binding"/>
    <property type="evidence" value="ECO:0007669"/>
    <property type="project" value="UniProtKB-KW"/>
</dbReference>
<dbReference type="PANTHER" id="PTHR12506:SF75">
    <property type="entry name" value="ZINC FINGER CCCH DOMAIN-CONTAINING PROTEIN 67-LIKE"/>
    <property type="match status" value="1"/>
</dbReference>
<keyword evidence="1 5" id="KW-0479">Metal-binding</keyword>
<feature type="domain" description="C3H1-type" evidence="6">
    <location>
        <begin position="75"/>
        <end position="103"/>
    </location>
</feature>
<evidence type="ECO:0000256" key="5">
    <source>
        <dbReference type="PROSITE-ProRule" id="PRU00723"/>
    </source>
</evidence>
<dbReference type="Pfam" id="PF14608">
    <property type="entry name" value="zf-CCCH_2"/>
    <property type="match status" value="2"/>
</dbReference>
<dbReference type="SUPFAM" id="SSF90229">
    <property type="entry name" value="CCCH zinc finger"/>
    <property type="match status" value="2"/>
</dbReference>
<protein>
    <submittedName>
        <fullName evidence="7">Zinc finger family protein</fullName>
    </submittedName>
</protein>
<dbReference type="Pfam" id="PF00642">
    <property type="entry name" value="zf-CCCH"/>
    <property type="match status" value="1"/>
</dbReference>
<proteinExistence type="predicted"/>
<dbReference type="EMBL" id="VEPZ02001055">
    <property type="protein sequence ID" value="KAE8697121.1"/>
    <property type="molecule type" value="Genomic_DNA"/>
</dbReference>
<comment type="caution">
    <text evidence="7">The sequence shown here is derived from an EMBL/GenBank/DDBJ whole genome shotgun (WGS) entry which is preliminary data.</text>
</comment>
<evidence type="ECO:0000313" key="7">
    <source>
        <dbReference type="EMBL" id="KAE8697121.1"/>
    </source>
</evidence>
<evidence type="ECO:0000256" key="3">
    <source>
        <dbReference type="ARBA" id="ARBA00022833"/>
    </source>
</evidence>
<dbReference type="PANTHER" id="PTHR12506">
    <property type="entry name" value="PROTEIN PHOSPHATASE RELATED"/>
    <property type="match status" value="1"/>
</dbReference>
<keyword evidence="3 5" id="KW-0862">Zinc</keyword>
<evidence type="ECO:0000313" key="8">
    <source>
        <dbReference type="Proteomes" id="UP000436088"/>
    </source>
</evidence>
<dbReference type="SMART" id="SM00356">
    <property type="entry name" value="ZnF_C3H1"/>
    <property type="match status" value="3"/>
</dbReference>
<feature type="zinc finger region" description="C3H1-type" evidence="5">
    <location>
        <begin position="36"/>
        <end position="64"/>
    </location>
</feature>
<dbReference type="InterPro" id="IPR050974">
    <property type="entry name" value="Plant_ZF_CCCH"/>
</dbReference>
<feature type="zinc finger region" description="C3H1-type" evidence="5">
    <location>
        <begin position="75"/>
        <end position="103"/>
    </location>
</feature>
<keyword evidence="2 5" id="KW-0863">Zinc-finger</keyword>
<organism evidence="7 8">
    <name type="scientific">Hibiscus syriacus</name>
    <name type="common">Rose of Sharon</name>
    <dbReference type="NCBI Taxonomy" id="106335"/>
    <lineage>
        <taxon>Eukaryota</taxon>
        <taxon>Viridiplantae</taxon>
        <taxon>Streptophyta</taxon>
        <taxon>Embryophyta</taxon>
        <taxon>Tracheophyta</taxon>
        <taxon>Spermatophyta</taxon>
        <taxon>Magnoliopsida</taxon>
        <taxon>eudicotyledons</taxon>
        <taxon>Gunneridae</taxon>
        <taxon>Pentapetalae</taxon>
        <taxon>rosids</taxon>
        <taxon>malvids</taxon>
        <taxon>Malvales</taxon>
        <taxon>Malvaceae</taxon>
        <taxon>Malvoideae</taxon>
        <taxon>Hibiscus</taxon>
    </lineage>
</organism>
<reference evidence="7" key="1">
    <citation type="submission" date="2019-09" db="EMBL/GenBank/DDBJ databases">
        <title>Draft genome information of white flower Hibiscus syriacus.</title>
        <authorList>
            <person name="Kim Y.-M."/>
        </authorList>
    </citation>
    <scope>NUCLEOTIDE SEQUENCE [LARGE SCALE GENOMIC DNA]</scope>
    <source>
        <strain evidence="7">YM2019G1</strain>
    </source>
</reference>
<keyword evidence="8" id="KW-1185">Reference proteome</keyword>
<feature type="domain" description="C3H1-type" evidence="6">
    <location>
        <begin position="36"/>
        <end position="64"/>
    </location>
</feature>
<feature type="domain" description="C3H1-type" evidence="6">
    <location>
        <begin position="126"/>
        <end position="154"/>
    </location>
</feature>
<feature type="zinc finger region" description="C3H1-type" evidence="5">
    <location>
        <begin position="126"/>
        <end position="154"/>
    </location>
</feature>
<evidence type="ECO:0000256" key="2">
    <source>
        <dbReference type="ARBA" id="ARBA00022771"/>
    </source>
</evidence>
<dbReference type="AlphaFoldDB" id="A0A6A2ZYK5"/>